<dbReference type="AlphaFoldDB" id="A0A380VB00"/>
<accession>A0A380VB00</accession>
<evidence type="ECO:0000313" key="1">
    <source>
        <dbReference type="EMBL" id="SUU35042.1"/>
    </source>
</evidence>
<reference evidence="1 2" key="1">
    <citation type="submission" date="2018-06" db="EMBL/GenBank/DDBJ databases">
        <authorList>
            <consortium name="Pathogen Informatics"/>
            <person name="Doyle S."/>
        </authorList>
    </citation>
    <scope>NUCLEOTIDE SEQUENCE [LARGE SCALE GENOMIC DNA]</scope>
    <source>
        <strain evidence="1 2">NCTC10851</strain>
    </source>
</reference>
<dbReference type="EMBL" id="UFSB01000001">
    <property type="protein sequence ID" value="SUU35042.1"/>
    <property type="molecule type" value="Genomic_DNA"/>
</dbReference>
<organism evidence="1 2">
    <name type="scientific">Actinobacillus seminis</name>
    <dbReference type="NCBI Taxonomy" id="722"/>
    <lineage>
        <taxon>Bacteria</taxon>
        <taxon>Pseudomonadati</taxon>
        <taxon>Pseudomonadota</taxon>
        <taxon>Gammaproteobacteria</taxon>
        <taxon>Pasteurellales</taxon>
        <taxon>Pasteurellaceae</taxon>
        <taxon>Actinobacillus</taxon>
    </lineage>
</organism>
<sequence>MLKKCLFLLLILVVLGIFATFVIFDAKDHCLDYGGRYNDNTQQCEQ</sequence>
<dbReference type="RefSeq" id="WP_158216623.1">
    <property type="nucleotide sequence ID" value="NZ_JBMHIA010000015.1"/>
</dbReference>
<dbReference type="Proteomes" id="UP000254507">
    <property type="component" value="Unassembled WGS sequence"/>
</dbReference>
<gene>
    <name evidence="1" type="ORF">NCTC10851_00707</name>
</gene>
<proteinExistence type="predicted"/>
<evidence type="ECO:0000313" key="2">
    <source>
        <dbReference type="Proteomes" id="UP000254507"/>
    </source>
</evidence>
<name>A0A380VB00_9PAST</name>
<protein>
    <submittedName>
        <fullName evidence="1">Uncharacterized protein</fullName>
    </submittedName>
</protein>